<keyword evidence="3" id="KW-1185">Reference proteome</keyword>
<comment type="caution">
    <text evidence="2">The sequence shown here is derived from an EMBL/GenBank/DDBJ whole genome shotgun (WGS) entry which is preliminary data.</text>
</comment>
<feature type="coiled-coil region" evidence="1">
    <location>
        <begin position="45"/>
        <end position="125"/>
    </location>
</feature>
<dbReference type="PANTHER" id="PTHR34452:SF9">
    <property type="entry name" value="MYOSIN HEAVY CHAIN-LIKE PROTEIN"/>
    <property type="match status" value="1"/>
</dbReference>
<evidence type="ECO:0000313" key="2">
    <source>
        <dbReference type="EMBL" id="MCI31141.1"/>
    </source>
</evidence>
<evidence type="ECO:0000256" key="1">
    <source>
        <dbReference type="SAM" id="Coils"/>
    </source>
</evidence>
<organism evidence="2 3">
    <name type="scientific">Trifolium medium</name>
    <dbReference type="NCBI Taxonomy" id="97028"/>
    <lineage>
        <taxon>Eukaryota</taxon>
        <taxon>Viridiplantae</taxon>
        <taxon>Streptophyta</taxon>
        <taxon>Embryophyta</taxon>
        <taxon>Tracheophyta</taxon>
        <taxon>Spermatophyta</taxon>
        <taxon>Magnoliopsida</taxon>
        <taxon>eudicotyledons</taxon>
        <taxon>Gunneridae</taxon>
        <taxon>Pentapetalae</taxon>
        <taxon>rosids</taxon>
        <taxon>fabids</taxon>
        <taxon>Fabales</taxon>
        <taxon>Fabaceae</taxon>
        <taxon>Papilionoideae</taxon>
        <taxon>50 kb inversion clade</taxon>
        <taxon>NPAAA clade</taxon>
        <taxon>Hologalegina</taxon>
        <taxon>IRL clade</taxon>
        <taxon>Trifolieae</taxon>
        <taxon>Trifolium</taxon>
    </lineage>
</organism>
<reference evidence="2 3" key="1">
    <citation type="journal article" date="2018" name="Front. Plant Sci.">
        <title>Red Clover (Trifolium pratense) and Zigzag Clover (T. medium) - A Picture of Genomic Similarities and Differences.</title>
        <authorList>
            <person name="Dluhosova J."/>
            <person name="Istvanek J."/>
            <person name="Nedelnik J."/>
            <person name="Repkova J."/>
        </authorList>
    </citation>
    <scope>NUCLEOTIDE SEQUENCE [LARGE SCALE GENOMIC DNA]</scope>
    <source>
        <strain evidence="3">cv. 10/8</strain>
        <tissue evidence="2">Leaf</tissue>
    </source>
</reference>
<proteinExistence type="predicted"/>
<name>A0A392R3I4_9FABA</name>
<feature type="non-terminal residue" evidence="2">
    <location>
        <position position="141"/>
    </location>
</feature>
<accession>A0A392R3I4</accession>
<dbReference type="EMBL" id="LXQA010184922">
    <property type="protein sequence ID" value="MCI31141.1"/>
    <property type="molecule type" value="Genomic_DNA"/>
</dbReference>
<evidence type="ECO:0000313" key="3">
    <source>
        <dbReference type="Proteomes" id="UP000265520"/>
    </source>
</evidence>
<dbReference type="AlphaFoldDB" id="A0A392R3I4"/>
<sequence>MQMEQLALDYEILKQENHDIAYKLEQSELQEQLKMQYECSPPPGIEDFETHIQNLESRLKKQSEEFSNSLETIKSLENQISRLEEELEKQTQGFEADLDAVTHDKVEQEQRAIRAEEALRNTRLKNANTAERLQEEFRRLS</sequence>
<keyword evidence="1" id="KW-0175">Coiled coil</keyword>
<dbReference type="PANTHER" id="PTHR34452">
    <property type="entry name" value="MYOSIN HEAVY CHAIN-RELATED PROTEIN"/>
    <property type="match status" value="1"/>
</dbReference>
<dbReference type="Proteomes" id="UP000265520">
    <property type="component" value="Unassembled WGS sequence"/>
</dbReference>
<protein>
    <submittedName>
        <fullName evidence="2">Myosin-6-like</fullName>
    </submittedName>
</protein>